<dbReference type="Pfam" id="PF13473">
    <property type="entry name" value="Cupredoxin_1"/>
    <property type="match status" value="1"/>
</dbReference>
<evidence type="ECO:0000313" key="3">
    <source>
        <dbReference type="EMBL" id="OGY08243.1"/>
    </source>
</evidence>
<comment type="caution">
    <text evidence="3">The sequence shown here is derived from an EMBL/GenBank/DDBJ whole genome shotgun (WGS) entry which is preliminary data.</text>
</comment>
<organism evidence="3 4">
    <name type="scientific">Candidatus Blackburnbacteria bacterium RIFCSPHIGHO2_01_FULL_43_15b</name>
    <dbReference type="NCBI Taxonomy" id="1797513"/>
    <lineage>
        <taxon>Bacteria</taxon>
        <taxon>Candidatus Blackburniibacteriota</taxon>
    </lineage>
</organism>
<dbReference type="InterPro" id="IPR028096">
    <property type="entry name" value="EfeO_Cupredoxin"/>
</dbReference>
<dbReference type="SUPFAM" id="SSF49503">
    <property type="entry name" value="Cupredoxins"/>
    <property type="match status" value="1"/>
</dbReference>
<dbReference type="Proteomes" id="UP000177967">
    <property type="component" value="Unassembled WGS sequence"/>
</dbReference>
<accession>A0A1G1UYM7</accession>
<evidence type="ECO:0000256" key="1">
    <source>
        <dbReference type="SAM" id="Phobius"/>
    </source>
</evidence>
<evidence type="ECO:0000259" key="2">
    <source>
        <dbReference type="Pfam" id="PF13473"/>
    </source>
</evidence>
<evidence type="ECO:0000313" key="4">
    <source>
        <dbReference type="Proteomes" id="UP000177967"/>
    </source>
</evidence>
<reference evidence="3 4" key="1">
    <citation type="journal article" date="2016" name="Nat. Commun.">
        <title>Thousands of microbial genomes shed light on interconnected biogeochemical processes in an aquifer system.</title>
        <authorList>
            <person name="Anantharaman K."/>
            <person name="Brown C.T."/>
            <person name="Hug L.A."/>
            <person name="Sharon I."/>
            <person name="Castelle C.J."/>
            <person name="Probst A.J."/>
            <person name="Thomas B.C."/>
            <person name="Singh A."/>
            <person name="Wilkins M.J."/>
            <person name="Karaoz U."/>
            <person name="Brodie E.L."/>
            <person name="Williams K.H."/>
            <person name="Hubbard S.S."/>
            <person name="Banfield J.F."/>
        </authorList>
    </citation>
    <scope>NUCLEOTIDE SEQUENCE [LARGE SCALE GENOMIC DNA]</scope>
</reference>
<keyword evidence="1" id="KW-0472">Membrane</keyword>
<gene>
    <name evidence="3" type="ORF">A2782_00495</name>
</gene>
<keyword evidence="1" id="KW-0812">Transmembrane</keyword>
<sequence>MSIDKIIVTGVGFLTALFVYWFFLGKKEQAVQATSGEADIEVSGGYKPEVVEVPKGKTTVLKFKRIDPSSCLEELLIPDFKIRRELPLGETVNISITPKKAGKFVYSCGMNMYHGKIIVKG</sequence>
<feature type="domain" description="EfeO-type cupredoxin-like" evidence="2">
    <location>
        <begin position="16"/>
        <end position="119"/>
    </location>
</feature>
<protein>
    <recommendedName>
        <fullName evidence="2">EfeO-type cupredoxin-like domain-containing protein</fullName>
    </recommendedName>
</protein>
<dbReference type="AlphaFoldDB" id="A0A1G1UYM7"/>
<name>A0A1G1UYM7_9BACT</name>
<dbReference type="InterPro" id="IPR008972">
    <property type="entry name" value="Cupredoxin"/>
</dbReference>
<keyword evidence="1" id="KW-1133">Transmembrane helix</keyword>
<dbReference type="EMBL" id="MHBW01000030">
    <property type="protein sequence ID" value="OGY08243.1"/>
    <property type="molecule type" value="Genomic_DNA"/>
</dbReference>
<dbReference type="Gene3D" id="2.60.40.420">
    <property type="entry name" value="Cupredoxins - blue copper proteins"/>
    <property type="match status" value="1"/>
</dbReference>
<proteinExistence type="predicted"/>
<feature type="transmembrane region" description="Helical" evidence="1">
    <location>
        <begin position="6"/>
        <end position="24"/>
    </location>
</feature>
<dbReference type="STRING" id="1797513.A2782_00495"/>